<dbReference type="EMBL" id="BAAAZO010000009">
    <property type="protein sequence ID" value="GAA3623094.1"/>
    <property type="molecule type" value="Genomic_DNA"/>
</dbReference>
<evidence type="ECO:0000256" key="1">
    <source>
        <dbReference type="SAM" id="MobiDB-lite"/>
    </source>
</evidence>
<keyword evidence="3" id="KW-1185">Reference proteome</keyword>
<protein>
    <submittedName>
        <fullName evidence="2">Uncharacterized protein</fullName>
    </submittedName>
</protein>
<proteinExistence type="predicted"/>
<organism evidence="2 3">
    <name type="scientific">Kineosporia mesophila</name>
    <dbReference type="NCBI Taxonomy" id="566012"/>
    <lineage>
        <taxon>Bacteria</taxon>
        <taxon>Bacillati</taxon>
        <taxon>Actinomycetota</taxon>
        <taxon>Actinomycetes</taxon>
        <taxon>Kineosporiales</taxon>
        <taxon>Kineosporiaceae</taxon>
        <taxon>Kineosporia</taxon>
    </lineage>
</organism>
<feature type="compositionally biased region" description="Polar residues" evidence="1">
    <location>
        <begin position="134"/>
        <end position="148"/>
    </location>
</feature>
<accession>A0ABP7A1F6</accession>
<gene>
    <name evidence="2" type="ORF">GCM10022223_45100</name>
</gene>
<evidence type="ECO:0000313" key="3">
    <source>
        <dbReference type="Proteomes" id="UP001501074"/>
    </source>
</evidence>
<reference evidence="3" key="1">
    <citation type="journal article" date="2019" name="Int. J. Syst. Evol. Microbiol.">
        <title>The Global Catalogue of Microorganisms (GCM) 10K type strain sequencing project: providing services to taxonomists for standard genome sequencing and annotation.</title>
        <authorList>
            <consortium name="The Broad Institute Genomics Platform"/>
            <consortium name="The Broad Institute Genome Sequencing Center for Infectious Disease"/>
            <person name="Wu L."/>
            <person name="Ma J."/>
        </authorList>
    </citation>
    <scope>NUCLEOTIDE SEQUENCE [LARGE SCALE GENOMIC DNA]</scope>
    <source>
        <strain evidence="3">JCM 16902</strain>
    </source>
</reference>
<feature type="region of interest" description="Disordered" evidence="1">
    <location>
        <begin position="129"/>
        <end position="148"/>
    </location>
</feature>
<dbReference type="Proteomes" id="UP001501074">
    <property type="component" value="Unassembled WGS sequence"/>
</dbReference>
<sequence length="148" mass="15576">MAEDAFASGGIVKINTDLLKNFATMNLKGFLDELNSNVHVQQMADFSEGAGSGPTLSPSRHFTTVLPGNGTQLASAGTLRSHFTNVAGYVNKVVLSLQDNAEKMQTDLLTVSDIIDSVDQEAGLTAEQMRTDLSDVNGSTTTAPPATT</sequence>
<name>A0ABP7A1F6_9ACTN</name>
<comment type="caution">
    <text evidence="2">The sequence shown here is derived from an EMBL/GenBank/DDBJ whole genome shotgun (WGS) entry which is preliminary data.</text>
</comment>
<dbReference type="RefSeq" id="WP_231481290.1">
    <property type="nucleotide sequence ID" value="NZ_BAAAZO010000009.1"/>
</dbReference>
<evidence type="ECO:0000313" key="2">
    <source>
        <dbReference type="EMBL" id="GAA3623094.1"/>
    </source>
</evidence>